<gene>
    <name evidence="2" type="ORF">BMI91_16950</name>
</gene>
<sequence>MFMQRQRDQISQTTPQLLRARQMLLGMMQPNNGQVENADQGPAQTGFGASASLPGNGNGSQIDGWRSEDTTPDLSQLAMIGSTGRNHGAIAMAENPMKYGWGPFYDQLQQIQPGQRSSLGR</sequence>
<comment type="caution">
    <text evidence="2">The sequence shown here is derived from an EMBL/GenBank/DDBJ whole genome shotgun (WGS) entry which is preliminary data.</text>
</comment>
<keyword evidence="3" id="KW-1185">Reference proteome</keyword>
<name>A0ABX3MUT0_9RHOB</name>
<dbReference type="Proteomes" id="UP000190787">
    <property type="component" value="Unassembled WGS sequence"/>
</dbReference>
<protein>
    <submittedName>
        <fullName evidence="2">Uncharacterized protein</fullName>
    </submittedName>
</protein>
<evidence type="ECO:0000313" key="2">
    <source>
        <dbReference type="EMBL" id="OOY23131.1"/>
    </source>
</evidence>
<organism evidence="2 3">
    <name type="scientific">Thioclava sediminum</name>
    <dbReference type="NCBI Taxonomy" id="1915319"/>
    <lineage>
        <taxon>Bacteria</taxon>
        <taxon>Pseudomonadati</taxon>
        <taxon>Pseudomonadota</taxon>
        <taxon>Alphaproteobacteria</taxon>
        <taxon>Rhodobacterales</taxon>
        <taxon>Paracoccaceae</taxon>
        <taxon>Thioclava</taxon>
    </lineage>
</organism>
<reference evidence="2 3" key="1">
    <citation type="submission" date="2016-11" db="EMBL/GenBank/DDBJ databases">
        <title>A multilocus sequence analysis scheme for characterization of bacteria in the genus Thioclava.</title>
        <authorList>
            <person name="Liu Y."/>
            <person name="Shao Z."/>
        </authorList>
    </citation>
    <scope>NUCLEOTIDE SEQUENCE [LARGE SCALE GENOMIC DNA]</scope>
    <source>
        <strain evidence="2 3">TAW-CT134</strain>
    </source>
</reference>
<evidence type="ECO:0000313" key="3">
    <source>
        <dbReference type="Proteomes" id="UP000190787"/>
    </source>
</evidence>
<accession>A0ABX3MUT0</accession>
<feature type="region of interest" description="Disordered" evidence="1">
    <location>
        <begin position="31"/>
        <end position="69"/>
    </location>
</feature>
<proteinExistence type="predicted"/>
<dbReference type="EMBL" id="MPZV01000004">
    <property type="protein sequence ID" value="OOY23131.1"/>
    <property type="molecule type" value="Genomic_DNA"/>
</dbReference>
<evidence type="ECO:0000256" key="1">
    <source>
        <dbReference type="SAM" id="MobiDB-lite"/>
    </source>
</evidence>